<feature type="coiled-coil region" evidence="1">
    <location>
        <begin position="186"/>
        <end position="274"/>
    </location>
</feature>
<reference evidence="2" key="1">
    <citation type="submission" date="2020-08" db="EMBL/GenBank/DDBJ databases">
        <title>Whole genome shotgun sequence of Polymorphospora rubra NBRC 101157.</title>
        <authorList>
            <person name="Komaki H."/>
            <person name="Tamura T."/>
        </authorList>
    </citation>
    <scope>NUCLEOTIDE SEQUENCE</scope>
    <source>
        <strain evidence="2">NBRC 101157</strain>
    </source>
</reference>
<protein>
    <submittedName>
        <fullName evidence="2">Uncharacterized protein</fullName>
    </submittedName>
</protein>
<proteinExistence type="predicted"/>
<evidence type="ECO:0000256" key="1">
    <source>
        <dbReference type="SAM" id="Coils"/>
    </source>
</evidence>
<organism evidence="2 3">
    <name type="scientific">Polymorphospora rubra</name>
    <dbReference type="NCBI Taxonomy" id="338584"/>
    <lineage>
        <taxon>Bacteria</taxon>
        <taxon>Bacillati</taxon>
        <taxon>Actinomycetota</taxon>
        <taxon>Actinomycetes</taxon>
        <taxon>Micromonosporales</taxon>
        <taxon>Micromonosporaceae</taxon>
        <taxon>Polymorphospora</taxon>
    </lineage>
</organism>
<keyword evidence="1" id="KW-0175">Coiled coil</keyword>
<dbReference type="AlphaFoldDB" id="A0A810N7M3"/>
<dbReference type="KEGG" id="pry:Prubr_60410"/>
<dbReference type="RefSeq" id="WP_212818161.1">
    <property type="nucleotide sequence ID" value="NZ_AP023359.1"/>
</dbReference>
<sequence>MWSNRRRQRAEEARQAEQAAARAADAFLTLDTEQTSVAADFDLLLGVLAPADVPAARRSYDAAAGQCQQAVAAYLALNAPDAPPPATAALERSRADLDAARAALARFAQWCRTRMAHAAAAITAAEEQAGDARAALADATAAIEATRAAGRDTGGAQQQLARAREAYHQISEAAVGRAGVGVRAAVTEARKQAEQARRLADEARTLPERTPKALGSLRTRIDGLRYRIGQLDERMSDLRREFVAACWTDLTGGAKAAHTELDAAVAAVQDAERRAAAGEWEAAWDGVTRARAHLERVTDTVDAPGERLAALRAVRDDPRAESERTRRVIRDAQRFVLGLAGGPPGDSARQLDSRSALLQTMVNKLDVPHPDYWTYLTQLARIRTEVGDLVDRIRQGG</sequence>
<keyword evidence="3" id="KW-1185">Reference proteome</keyword>
<evidence type="ECO:0000313" key="2">
    <source>
        <dbReference type="EMBL" id="BCJ69020.1"/>
    </source>
</evidence>
<dbReference type="EMBL" id="AP023359">
    <property type="protein sequence ID" value="BCJ69020.1"/>
    <property type="molecule type" value="Genomic_DNA"/>
</dbReference>
<name>A0A810N7M3_9ACTN</name>
<dbReference type="Proteomes" id="UP000680866">
    <property type="component" value="Chromosome"/>
</dbReference>
<evidence type="ECO:0000313" key="3">
    <source>
        <dbReference type="Proteomes" id="UP000680866"/>
    </source>
</evidence>
<gene>
    <name evidence="2" type="ORF">Prubr_60410</name>
</gene>
<accession>A0A810N7M3</accession>